<keyword evidence="1" id="KW-0238">DNA-binding</keyword>
<dbReference type="AlphaFoldDB" id="A0A1A8BXU9"/>
<dbReference type="GO" id="GO:0003677">
    <property type="term" value="F:DNA binding"/>
    <property type="evidence" value="ECO:0007669"/>
    <property type="project" value="UniProtKB-KW"/>
</dbReference>
<organism evidence="1">
    <name type="scientific">Nothobranchius kadleci</name>
    <name type="common">African annual killifish</name>
    <dbReference type="NCBI Taxonomy" id="1051664"/>
    <lineage>
        <taxon>Eukaryota</taxon>
        <taxon>Metazoa</taxon>
        <taxon>Chordata</taxon>
        <taxon>Craniata</taxon>
        <taxon>Vertebrata</taxon>
        <taxon>Euteleostomi</taxon>
        <taxon>Actinopterygii</taxon>
        <taxon>Neopterygii</taxon>
        <taxon>Teleostei</taxon>
        <taxon>Neoteleostei</taxon>
        <taxon>Acanthomorphata</taxon>
        <taxon>Ovalentaria</taxon>
        <taxon>Atherinomorphae</taxon>
        <taxon>Cyprinodontiformes</taxon>
        <taxon>Nothobranchiidae</taxon>
        <taxon>Nothobranchius</taxon>
    </lineage>
</organism>
<gene>
    <name evidence="1" type="primary">CABZ01029738.1</name>
</gene>
<dbReference type="EMBL" id="HADZ01007394">
    <property type="protein sequence ID" value="SBP71335.1"/>
    <property type="molecule type" value="Transcribed_RNA"/>
</dbReference>
<feature type="non-terminal residue" evidence="1">
    <location>
        <position position="1"/>
    </location>
</feature>
<reference evidence="1" key="1">
    <citation type="submission" date="2016-05" db="EMBL/GenBank/DDBJ databases">
        <authorList>
            <person name="Lavstsen T."/>
            <person name="Jespersen J.S."/>
        </authorList>
    </citation>
    <scope>NUCLEOTIDE SEQUENCE</scope>
    <source>
        <tissue evidence="1">Brain</tissue>
    </source>
</reference>
<name>A0A1A8BXU9_NOTKA</name>
<accession>A0A1A8BXU9</accession>
<sequence length="63" mass="7102">RTCPPIQDINYNKTHHYTLFLPTSKPFSFFGLFSVHISSCRCFISPSACSGLKCLVVAKCLYI</sequence>
<protein>
    <submittedName>
        <fullName evidence="1">LIM homeobox 3</fullName>
    </submittedName>
</protein>
<evidence type="ECO:0000313" key="1">
    <source>
        <dbReference type="EMBL" id="SBP71335.1"/>
    </source>
</evidence>
<keyword evidence="1" id="KW-0371">Homeobox</keyword>
<proteinExistence type="predicted"/>
<reference evidence="1" key="2">
    <citation type="submission" date="2016-06" db="EMBL/GenBank/DDBJ databases">
        <title>The genome of a short-lived fish provides insights into sex chromosome evolution and the genetic control of aging.</title>
        <authorList>
            <person name="Reichwald K."/>
            <person name="Felder M."/>
            <person name="Petzold A."/>
            <person name="Koch P."/>
            <person name="Groth M."/>
            <person name="Platzer M."/>
        </authorList>
    </citation>
    <scope>NUCLEOTIDE SEQUENCE</scope>
    <source>
        <tissue evidence="1">Brain</tissue>
    </source>
</reference>